<dbReference type="SUPFAM" id="SSF52540">
    <property type="entry name" value="P-loop containing nucleoside triphosphate hydrolases"/>
    <property type="match status" value="1"/>
</dbReference>
<protein>
    <submittedName>
        <fullName evidence="2">ABC transporter G family member 20</fullName>
    </submittedName>
</protein>
<accession>A0A0A9XYV1</accession>
<feature type="non-terminal residue" evidence="2">
    <location>
        <position position="1"/>
    </location>
</feature>
<organism evidence="2">
    <name type="scientific">Lygus hesperus</name>
    <name type="common">Western plant bug</name>
    <dbReference type="NCBI Taxonomy" id="30085"/>
    <lineage>
        <taxon>Eukaryota</taxon>
        <taxon>Metazoa</taxon>
        <taxon>Ecdysozoa</taxon>
        <taxon>Arthropoda</taxon>
        <taxon>Hexapoda</taxon>
        <taxon>Insecta</taxon>
        <taxon>Pterygota</taxon>
        <taxon>Neoptera</taxon>
        <taxon>Paraneoptera</taxon>
        <taxon>Hemiptera</taxon>
        <taxon>Heteroptera</taxon>
        <taxon>Panheteroptera</taxon>
        <taxon>Cimicomorpha</taxon>
        <taxon>Miridae</taxon>
        <taxon>Mirini</taxon>
        <taxon>Lygus</taxon>
    </lineage>
</organism>
<evidence type="ECO:0000256" key="1">
    <source>
        <dbReference type="SAM" id="MobiDB-lite"/>
    </source>
</evidence>
<evidence type="ECO:0000313" key="2">
    <source>
        <dbReference type="EMBL" id="JAG25992.1"/>
    </source>
</evidence>
<proteinExistence type="predicted"/>
<dbReference type="EMBL" id="GBHO01017612">
    <property type="protein sequence ID" value="JAG25992.1"/>
    <property type="molecule type" value="Transcribed_RNA"/>
</dbReference>
<feature type="non-terminal residue" evidence="2">
    <location>
        <position position="107"/>
    </location>
</feature>
<sequence length="107" mass="12327">LDEPTVGVDPVLSQKIWKYLVRVAGSGITVILTTHYVEEARMAHLVAMMRDGELLVQESPSQLMTKQRVNTLENAFLQLSRQQQLGMSERKQGSFLRRRRKSKQMEK</sequence>
<dbReference type="Gene3D" id="3.40.50.300">
    <property type="entry name" value="P-loop containing nucleotide triphosphate hydrolases"/>
    <property type="match status" value="1"/>
</dbReference>
<dbReference type="PANTHER" id="PTHR43038:SF3">
    <property type="entry name" value="ABC TRANSPORTER G FAMILY MEMBER 20 ISOFORM X1"/>
    <property type="match status" value="1"/>
</dbReference>
<reference evidence="2" key="1">
    <citation type="journal article" date="2014" name="PLoS ONE">
        <title>Transcriptome-Based Identification of ABC Transporters in the Western Tarnished Plant Bug Lygus hesperus.</title>
        <authorList>
            <person name="Hull J.J."/>
            <person name="Chaney K."/>
            <person name="Geib S.M."/>
            <person name="Fabrick J.A."/>
            <person name="Brent C.S."/>
            <person name="Walsh D."/>
            <person name="Lavine L.C."/>
        </authorList>
    </citation>
    <scope>NUCLEOTIDE SEQUENCE</scope>
</reference>
<dbReference type="AlphaFoldDB" id="A0A0A9XYV1"/>
<gene>
    <name evidence="2" type="primary">abcG20_10</name>
    <name evidence="2" type="ORF">CM83_5135</name>
</gene>
<feature type="region of interest" description="Disordered" evidence="1">
    <location>
        <begin position="83"/>
        <end position="107"/>
    </location>
</feature>
<dbReference type="InterPro" id="IPR027417">
    <property type="entry name" value="P-loop_NTPase"/>
</dbReference>
<reference evidence="2" key="2">
    <citation type="submission" date="2014-07" db="EMBL/GenBank/DDBJ databases">
        <authorList>
            <person name="Hull J."/>
        </authorList>
    </citation>
    <scope>NUCLEOTIDE SEQUENCE</scope>
</reference>
<dbReference type="PANTHER" id="PTHR43038">
    <property type="entry name" value="ATP-BINDING CASSETTE, SUB-FAMILY H, MEMBER 1"/>
    <property type="match status" value="1"/>
</dbReference>
<name>A0A0A9XYV1_LYGHE</name>
<feature type="compositionally biased region" description="Basic residues" evidence="1">
    <location>
        <begin position="96"/>
        <end position="107"/>
    </location>
</feature>